<dbReference type="PROSITE" id="PS51257">
    <property type="entry name" value="PROKAR_LIPOPROTEIN"/>
    <property type="match status" value="1"/>
</dbReference>
<evidence type="ECO:0000259" key="6">
    <source>
        <dbReference type="Pfam" id="PF13458"/>
    </source>
</evidence>
<organism evidence="7 8">
    <name type="scientific">[Clostridium] ultunense Esp</name>
    <dbReference type="NCBI Taxonomy" id="1288971"/>
    <lineage>
        <taxon>Bacteria</taxon>
        <taxon>Bacillati</taxon>
        <taxon>Bacillota</taxon>
        <taxon>Tissierellia</taxon>
        <taxon>Tissierellales</taxon>
        <taxon>Tepidimicrobiaceae</taxon>
        <taxon>Schnuerera</taxon>
    </lineage>
</organism>
<dbReference type="RefSeq" id="WP_025640541.1">
    <property type="nucleotide sequence ID" value="NZ_LT669839.1"/>
</dbReference>
<protein>
    <submittedName>
        <fullName evidence="7">Ligand-binding protein, receptor family</fullName>
    </submittedName>
</protein>
<evidence type="ECO:0000256" key="3">
    <source>
        <dbReference type="ARBA" id="ARBA00022729"/>
    </source>
</evidence>
<dbReference type="EMBL" id="LT669839">
    <property type="protein sequence ID" value="SHD76195.1"/>
    <property type="molecule type" value="Genomic_DNA"/>
</dbReference>
<evidence type="ECO:0000313" key="7">
    <source>
        <dbReference type="EMBL" id="SHD76195.1"/>
    </source>
</evidence>
<dbReference type="OrthoDB" id="9783240at2"/>
<comment type="similarity">
    <text evidence="1">Belongs to the leucine-binding protein family.</text>
</comment>
<evidence type="ECO:0000256" key="2">
    <source>
        <dbReference type="ARBA" id="ARBA00022448"/>
    </source>
</evidence>
<dbReference type="PANTHER" id="PTHR30483">
    <property type="entry name" value="LEUCINE-SPECIFIC-BINDING PROTEIN"/>
    <property type="match status" value="1"/>
</dbReference>
<dbReference type="GO" id="GO:0006865">
    <property type="term" value="P:amino acid transport"/>
    <property type="evidence" value="ECO:0007669"/>
    <property type="project" value="UniProtKB-KW"/>
</dbReference>
<evidence type="ECO:0000313" key="8">
    <source>
        <dbReference type="Proteomes" id="UP000245423"/>
    </source>
</evidence>
<gene>
    <name evidence="7" type="ORF">CUESP1_0815</name>
</gene>
<proteinExistence type="inferred from homology"/>
<dbReference type="Proteomes" id="UP000245423">
    <property type="component" value="Chromosome 1"/>
</dbReference>
<dbReference type="PRINTS" id="PR00337">
    <property type="entry name" value="LEUILEVALBP"/>
</dbReference>
<keyword evidence="8" id="KW-1185">Reference proteome</keyword>
<dbReference type="SUPFAM" id="SSF53822">
    <property type="entry name" value="Periplasmic binding protein-like I"/>
    <property type="match status" value="1"/>
</dbReference>
<dbReference type="AlphaFoldDB" id="A0A1M4PL67"/>
<keyword evidence="3 5" id="KW-0732">Signal</keyword>
<accession>A0A1M4PL67</accession>
<evidence type="ECO:0000256" key="4">
    <source>
        <dbReference type="ARBA" id="ARBA00022970"/>
    </source>
</evidence>
<feature type="domain" description="Leucine-binding protein" evidence="6">
    <location>
        <begin position="43"/>
        <end position="375"/>
    </location>
</feature>
<dbReference type="CDD" id="cd06349">
    <property type="entry name" value="PBP1_ABC_HAAT-like"/>
    <property type="match status" value="1"/>
</dbReference>
<keyword evidence="4" id="KW-0029">Amino-acid transport</keyword>
<dbReference type="InterPro" id="IPR028082">
    <property type="entry name" value="Peripla_BP_I"/>
</dbReference>
<dbReference type="InterPro" id="IPR051010">
    <property type="entry name" value="BCAA_transport"/>
</dbReference>
<feature type="chain" id="PRO_5039003793" evidence="5">
    <location>
        <begin position="23"/>
        <end position="402"/>
    </location>
</feature>
<dbReference type="InterPro" id="IPR028081">
    <property type="entry name" value="Leu-bd"/>
</dbReference>
<sequence length="402" mass="43034">MFKKSVLFLLVIVMVFSLVACKQDAPVEKGEENIEAKVESKDEIKIGLYGTITGSNALAGEMLEKGGQLAVKEINAAGGINGRPLKLIVYDDKSSPEGAVKAVTRLVDVDKVVAMVGSNSSPNILATTQITEESKTIQVGSGTSPAYTNAGFKYLFRGVANGNLPNAAAVDAMKEMGVKTIGILSVASEYGKSGIESFKEHMEPDIEVVAEEIYQSTDTDYTGQIAKILNAKPDGILIYGMTNESALAIKQFRRNGYKGYIYGPEGLGVPDLLQVAGEDANDTIFGTGAIIPASVEDASSTVEKTMLEAFVEEYGGLPVSDVVYRGYDGVKLIAEALKNAKDIEDPESIREAFINIKGFEGVAGSYDFSDESGDGLKSARSYIIQDGKHVLFSEWRANNKDK</sequence>
<dbReference type="InterPro" id="IPR000709">
    <property type="entry name" value="Leu_Ile_Val-bd"/>
</dbReference>
<feature type="signal peptide" evidence="5">
    <location>
        <begin position="1"/>
        <end position="22"/>
    </location>
</feature>
<name>A0A1M4PL67_9FIRM</name>
<dbReference type="PANTHER" id="PTHR30483:SF6">
    <property type="entry name" value="PERIPLASMIC BINDING PROTEIN OF ABC TRANSPORTER FOR NATURAL AMINO ACIDS"/>
    <property type="match status" value="1"/>
</dbReference>
<dbReference type="Gene3D" id="3.40.50.2300">
    <property type="match status" value="2"/>
</dbReference>
<keyword evidence="2" id="KW-0813">Transport</keyword>
<reference evidence="7 8" key="1">
    <citation type="submission" date="2016-11" db="EMBL/GenBank/DDBJ databases">
        <authorList>
            <person name="Manzoor S."/>
        </authorList>
    </citation>
    <scope>NUCLEOTIDE SEQUENCE [LARGE SCALE GENOMIC DNA]</scope>
    <source>
        <strain evidence="7">Clostridium ultunense strain Esp</strain>
    </source>
</reference>
<keyword evidence="7" id="KW-0675">Receptor</keyword>
<evidence type="ECO:0000256" key="1">
    <source>
        <dbReference type="ARBA" id="ARBA00010062"/>
    </source>
</evidence>
<dbReference type="Pfam" id="PF13458">
    <property type="entry name" value="Peripla_BP_6"/>
    <property type="match status" value="1"/>
</dbReference>
<evidence type="ECO:0000256" key="5">
    <source>
        <dbReference type="SAM" id="SignalP"/>
    </source>
</evidence>